<evidence type="ECO:0000256" key="7">
    <source>
        <dbReference type="RuleBase" id="RU363032"/>
    </source>
</evidence>
<dbReference type="Pfam" id="PF00528">
    <property type="entry name" value="BPD_transp_1"/>
    <property type="match status" value="1"/>
</dbReference>
<dbReference type="PROSITE" id="PS50928">
    <property type="entry name" value="ABC_TM1"/>
    <property type="match status" value="1"/>
</dbReference>
<keyword evidence="2 7" id="KW-0813">Transport</keyword>
<dbReference type="PaxDb" id="411902-CLOBOL_02284"/>
<comment type="similarity">
    <text evidence="7">Belongs to the binding-protein-dependent transport system permease family.</text>
</comment>
<proteinExistence type="inferred from homology"/>
<evidence type="ECO:0000313" key="9">
    <source>
        <dbReference type="EMBL" id="EDP17212.1"/>
    </source>
</evidence>
<keyword evidence="6 7" id="KW-0472">Membrane</keyword>
<comment type="subcellular location">
    <subcellularLocation>
        <location evidence="1 7">Cell membrane</location>
        <topology evidence="1 7">Multi-pass membrane protein</topology>
    </subcellularLocation>
</comment>
<feature type="transmembrane region" description="Helical" evidence="7">
    <location>
        <begin position="176"/>
        <end position="201"/>
    </location>
</feature>
<dbReference type="InterPro" id="IPR051393">
    <property type="entry name" value="ABC_transporter_permease"/>
</dbReference>
<reference evidence="9 10" key="1">
    <citation type="submission" date="2007-08" db="EMBL/GenBank/DDBJ databases">
        <authorList>
            <person name="Fulton L."/>
            <person name="Clifton S."/>
            <person name="Fulton B."/>
            <person name="Xu J."/>
            <person name="Minx P."/>
            <person name="Pepin K.H."/>
            <person name="Johnson M."/>
            <person name="Thiruvilangam P."/>
            <person name="Bhonagiri V."/>
            <person name="Nash W.E."/>
            <person name="Mardis E.R."/>
            <person name="Wilson R.K."/>
        </authorList>
    </citation>
    <scope>NUCLEOTIDE SEQUENCE [LARGE SCALE GENOMIC DNA]</scope>
    <source>
        <strain evidence="10">ATCC BAA-613 / DSM 15670 / CCUG 46953 / JCM 12243 / WAL 16351</strain>
    </source>
</reference>
<dbReference type="PANTHER" id="PTHR30193:SF37">
    <property type="entry name" value="INNER MEMBRANE ABC TRANSPORTER PERMEASE PROTEIN YCJO"/>
    <property type="match status" value="1"/>
</dbReference>
<feature type="transmembrane region" description="Helical" evidence="7">
    <location>
        <begin position="30"/>
        <end position="56"/>
    </location>
</feature>
<dbReference type="HOGENOM" id="CLU_016047_0_2_9"/>
<dbReference type="Proteomes" id="UP000005396">
    <property type="component" value="Unassembled WGS sequence"/>
</dbReference>
<feature type="domain" description="ABC transmembrane type-1" evidence="8">
    <location>
        <begin position="90"/>
        <end position="304"/>
    </location>
</feature>
<evidence type="ECO:0000256" key="1">
    <source>
        <dbReference type="ARBA" id="ARBA00004651"/>
    </source>
</evidence>
<dbReference type="InterPro" id="IPR000515">
    <property type="entry name" value="MetI-like"/>
</dbReference>
<dbReference type="AlphaFoldDB" id="A8RNU7"/>
<dbReference type="eggNOG" id="COG1175">
    <property type="taxonomic scope" value="Bacteria"/>
</dbReference>
<evidence type="ECO:0000256" key="3">
    <source>
        <dbReference type="ARBA" id="ARBA00022475"/>
    </source>
</evidence>
<evidence type="ECO:0000256" key="2">
    <source>
        <dbReference type="ARBA" id="ARBA00022448"/>
    </source>
</evidence>
<protein>
    <recommendedName>
        <fullName evidence="8">ABC transmembrane type-1 domain-containing protein</fullName>
    </recommendedName>
</protein>
<dbReference type="EMBL" id="ABCC02000023">
    <property type="protein sequence ID" value="EDP17212.1"/>
    <property type="molecule type" value="Genomic_DNA"/>
</dbReference>
<feature type="transmembrane region" description="Helical" evidence="7">
    <location>
        <begin position="222"/>
        <end position="244"/>
    </location>
</feature>
<dbReference type="SUPFAM" id="SSF161098">
    <property type="entry name" value="MetI-like"/>
    <property type="match status" value="1"/>
</dbReference>
<organism evidence="9 10">
    <name type="scientific">Enterocloster bolteae (strain ATCC BAA-613 / DSM 15670 / CCUG 46953 / JCM 12243 / WAL 16351)</name>
    <name type="common">Clostridium bolteae</name>
    <dbReference type="NCBI Taxonomy" id="411902"/>
    <lineage>
        <taxon>Bacteria</taxon>
        <taxon>Bacillati</taxon>
        <taxon>Bacillota</taxon>
        <taxon>Clostridia</taxon>
        <taxon>Lachnospirales</taxon>
        <taxon>Lachnospiraceae</taxon>
        <taxon>Enterocloster</taxon>
    </lineage>
</organism>
<evidence type="ECO:0000313" key="10">
    <source>
        <dbReference type="Proteomes" id="UP000005396"/>
    </source>
</evidence>
<evidence type="ECO:0000259" key="8">
    <source>
        <dbReference type="PROSITE" id="PS50928"/>
    </source>
</evidence>
<reference evidence="9 10" key="2">
    <citation type="submission" date="2007-09" db="EMBL/GenBank/DDBJ databases">
        <title>Draft genome sequence of Clostridium bolteae (ATCC BAA-613).</title>
        <authorList>
            <person name="Sudarsanam P."/>
            <person name="Ley R."/>
            <person name="Guruge J."/>
            <person name="Turnbaugh P.J."/>
            <person name="Mahowald M."/>
            <person name="Liep D."/>
            <person name="Gordon J."/>
        </authorList>
    </citation>
    <scope>NUCLEOTIDE SEQUENCE [LARGE SCALE GENOMIC DNA]</scope>
    <source>
        <strain evidence="10">ATCC BAA-613 / DSM 15670 / CCUG 46953 / JCM 12243 / WAL 16351</strain>
    </source>
</reference>
<feature type="transmembrane region" description="Helical" evidence="7">
    <location>
        <begin position="94"/>
        <end position="116"/>
    </location>
</feature>
<dbReference type="GO" id="GO:0005886">
    <property type="term" value="C:plasma membrane"/>
    <property type="evidence" value="ECO:0007669"/>
    <property type="project" value="UniProtKB-SubCell"/>
</dbReference>
<dbReference type="InterPro" id="IPR035906">
    <property type="entry name" value="MetI-like_sf"/>
</dbReference>
<gene>
    <name evidence="9" type="ORF">CLOBOL_02284</name>
</gene>
<name>A8RNU7_ENTBW</name>
<sequence>MERVSPGTWGYLPLYGGKIRLNQEEKKQTLLGYLFLVPSLAVFAVFMFYPLFYTIYLSFFEWNMVKPVKKFVGLANYAAIFRDPNSWKIAGNTAVYILVLLVLNFVLPYILSFILSAVIKRGQGFYKAVFFLPSVISLVVGSILYIWILNPISGPVALVLKYFGLALPFWSKAEGWVIAVLSIITSWKVFGYNFIIILAGVSGVSQEVVEAARLDNIPLWKIFRDMVVPMSSATGIYVFITTIVQGLQYVFTPIKVVTQGGPNYASSNLIYMSYHEAFTLYRTGTSSAVSVITMVLFIVLLLLEFRFVEKGVYYEN</sequence>
<dbReference type="Gene3D" id="1.10.3720.10">
    <property type="entry name" value="MetI-like"/>
    <property type="match status" value="1"/>
</dbReference>
<dbReference type="GO" id="GO:0055085">
    <property type="term" value="P:transmembrane transport"/>
    <property type="evidence" value="ECO:0007669"/>
    <property type="project" value="InterPro"/>
</dbReference>
<feature type="transmembrane region" description="Helical" evidence="7">
    <location>
        <begin position="280"/>
        <end position="303"/>
    </location>
</feature>
<keyword evidence="5 7" id="KW-1133">Transmembrane helix</keyword>
<keyword evidence="3" id="KW-1003">Cell membrane</keyword>
<comment type="caution">
    <text evidence="9">The sequence shown here is derived from an EMBL/GenBank/DDBJ whole genome shotgun (WGS) entry which is preliminary data.</text>
</comment>
<feature type="transmembrane region" description="Helical" evidence="7">
    <location>
        <begin position="128"/>
        <end position="148"/>
    </location>
</feature>
<evidence type="ECO:0000256" key="5">
    <source>
        <dbReference type="ARBA" id="ARBA00022989"/>
    </source>
</evidence>
<keyword evidence="4 7" id="KW-0812">Transmembrane</keyword>
<dbReference type="PANTHER" id="PTHR30193">
    <property type="entry name" value="ABC TRANSPORTER PERMEASE PROTEIN"/>
    <property type="match status" value="1"/>
</dbReference>
<evidence type="ECO:0000256" key="6">
    <source>
        <dbReference type="ARBA" id="ARBA00023136"/>
    </source>
</evidence>
<evidence type="ECO:0000256" key="4">
    <source>
        <dbReference type="ARBA" id="ARBA00022692"/>
    </source>
</evidence>
<accession>A8RNU7</accession>